<name>A0ACB9CIU6_ARCLA</name>
<dbReference type="Proteomes" id="UP001055879">
    <property type="component" value="Linkage Group LG04"/>
</dbReference>
<keyword evidence="2" id="KW-1185">Reference proteome</keyword>
<protein>
    <submittedName>
        <fullName evidence="1">Uncharacterized protein</fullName>
    </submittedName>
</protein>
<sequence length="244" mass="27240">MGSCHIRTPFPELASNTDTSQLSNSSIVDTIPKWFENFSSHIFYLDLSHQIGGKLPGFHGYDNLTHAFRQVINVTNNTITGCVPSSLGSLELLRSLHLQSNIFEGNLPATLQHLTRLVTMDLSNNLLTGSVPSWIGERLAKVCGPPLSWSCKRTYHISYNHVGADGDGDDVERLWFYDGMGLGFVIGFMGLLGGERWSLYNDEQKEEITIEFTVTIRSSNLEVQLPNLASKFAKITQREEEEDS</sequence>
<reference evidence="2" key="1">
    <citation type="journal article" date="2022" name="Mol. Ecol. Resour.">
        <title>The genomes of chicory, endive, great burdock and yacon provide insights into Asteraceae palaeo-polyploidization history and plant inulin production.</title>
        <authorList>
            <person name="Fan W."/>
            <person name="Wang S."/>
            <person name="Wang H."/>
            <person name="Wang A."/>
            <person name="Jiang F."/>
            <person name="Liu H."/>
            <person name="Zhao H."/>
            <person name="Xu D."/>
            <person name="Zhang Y."/>
        </authorList>
    </citation>
    <scope>NUCLEOTIDE SEQUENCE [LARGE SCALE GENOMIC DNA]</scope>
    <source>
        <strain evidence="2">cv. Niubang</strain>
    </source>
</reference>
<evidence type="ECO:0000313" key="1">
    <source>
        <dbReference type="EMBL" id="KAI3734090.1"/>
    </source>
</evidence>
<reference evidence="1 2" key="2">
    <citation type="journal article" date="2022" name="Mol. Ecol. Resour.">
        <title>The genomes of chicory, endive, great burdock and yacon provide insights into Asteraceae paleo-polyploidization history and plant inulin production.</title>
        <authorList>
            <person name="Fan W."/>
            <person name="Wang S."/>
            <person name="Wang H."/>
            <person name="Wang A."/>
            <person name="Jiang F."/>
            <person name="Liu H."/>
            <person name="Zhao H."/>
            <person name="Xu D."/>
            <person name="Zhang Y."/>
        </authorList>
    </citation>
    <scope>NUCLEOTIDE SEQUENCE [LARGE SCALE GENOMIC DNA]</scope>
    <source>
        <strain evidence="2">cv. Niubang</strain>
    </source>
</reference>
<proteinExistence type="predicted"/>
<comment type="caution">
    <text evidence="1">The sequence shown here is derived from an EMBL/GenBank/DDBJ whole genome shotgun (WGS) entry which is preliminary data.</text>
</comment>
<accession>A0ACB9CIU6</accession>
<dbReference type="EMBL" id="CM042050">
    <property type="protein sequence ID" value="KAI3734090.1"/>
    <property type="molecule type" value="Genomic_DNA"/>
</dbReference>
<evidence type="ECO:0000313" key="2">
    <source>
        <dbReference type="Proteomes" id="UP001055879"/>
    </source>
</evidence>
<organism evidence="1 2">
    <name type="scientific">Arctium lappa</name>
    <name type="common">Greater burdock</name>
    <name type="synonym">Lappa major</name>
    <dbReference type="NCBI Taxonomy" id="4217"/>
    <lineage>
        <taxon>Eukaryota</taxon>
        <taxon>Viridiplantae</taxon>
        <taxon>Streptophyta</taxon>
        <taxon>Embryophyta</taxon>
        <taxon>Tracheophyta</taxon>
        <taxon>Spermatophyta</taxon>
        <taxon>Magnoliopsida</taxon>
        <taxon>eudicotyledons</taxon>
        <taxon>Gunneridae</taxon>
        <taxon>Pentapetalae</taxon>
        <taxon>asterids</taxon>
        <taxon>campanulids</taxon>
        <taxon>Asterales</taxon>
        <taxon>Asteraceae</taxon>
        <taxon>Carduoideae</taxon>
        <taxon>Cardueae</taxon>
        <taxon>Arctiinae</taxon>
        <taxon>Arctium</taxon>
    </lineage>
</organism>
<gene>
    <name evidence="1" type="ORF">L6452_13551</name>
</gene>